<name>A0A4R9K8S0_9LEPT</name>
<sequence>MWLKLGESEVINLDYIASIKKNPSNPSIEIIYQDLNNIKSLPFPGTEERDRAFKAILENLSRMKLFFE</sequence>
<proteinExistence type="predicted"/>
<evidence type="ECO:0000313" key="2">
    <source>
        <dbReference type="Proteomes" id="UP000297693"/>
    </source>
</evidence>
<dbReference type="OrthoDB" id="331829at2"/>
<dbReference type="RefSeq" id="WP_135622540.1">
    <property type="nucleotide sequence ID" value="NZ_RQGD01000014.1"/>
</dbReference>
<gene>
    <name evidence="1" type="ORF">EHQ58_04575</name>
</gene>
<dbReference type="AlphaFoldDB" id="A0A4R9K8S0"/>
<protein>
    <submittedName>
        <fullName evidence="1">Uncharacterized protein</fullName>
    </submittedName>
</protein>
<accession>A0A4R9K8S0</accession>
<comment type="caution">
    <text evidence="1">The sequence shown here is derived from an EMBL/GenBank/DDBJ whole genome shotgun (WGS) entry which is preliminary data.</text>
</comment>
<dbReference type="EMBL" id="RQGD01000014">
    <property type="protein sequence ID" value="TGL61886.1"/>
    <property type="molecule type" value="Genomic_DNA"/>
</dbReference>
<dbReference type="Proteomes" id="UP000297693">
    <property type="component" value="Unassembled WGS sequence"/>
</dbReference>
<evidence type="ECO:0000313" key="1">
    <source>
        <dbReference type="EMBL" id="TGL61886.1"/>
    </source>
</evidence>
<reference evidence="1" key="1">
    <citation type="journal article" date="2019" name="PLoS Negl. Trop. Dis.">
        <title>Revisiting the worldwide diversity of Leptospira species in the environment.</title>
        <authorList>
            <person name="Vincent A.T."/>
            <person name="Schiettekatte O."/>
            <person name="Bourhy P."/>
            <person name="Veyrier F.J."/>
            <person name="Picardeau M."/>
        </authorList>
    </citation>
    <scope>NUCLEOTIDE SEQUENCE [LARGE SCALE GENOMIC DNA]</scope>
    <source>
        <strain evidence="1">201702476</strain>
    </source>
</reference>
<keyword evidence="2" id="KW-1185">Reference proteome</keyword>
<organism evidence="1 2">
    <name type="scientific">Leptospira ognonensis</name>
    <dbReference type="NCBI Taxonomy" id="2484945"/>
    <lineage>
        <taxon>Bacteria</taxon>
        <taxon>Pseudomonadati</taxon>
        <taxon>Spirochaetota</taxon>
        <taxon>Spirochaetia</taxon>
        <taxon>Leptospirales</taxon>
        <taxon>Leptospiraceae</taxon>
        <taxon>Leptospira</taxon>
    </lineage>
</organism>